<reference evidence="3 4" key="1">
    <citation type="submission" date="2018-07" db="EMBL/GenBank/DDBJ databases">
        <title>Desertimonas flava gen. nov. sp. nov.</title>
        <authorList>
            <person name="Liu S."/>
        </authorList>
    </citation>
    <scope>NUCLEOTIDE SEQUENCE [LARGE SCALE GENOMIC DNA]</scope>
    <source>
        <strain evidence="3 4">16Sb5-5</strain>
    </source>
</reference>
<keyword evidence="1" id="KW-0378">Hydrolase</keyword>
<dbReference type="CDD" id="cd06127">
    <property type="entry name" value="DEDDh"/>
    <property type="match status" value="1"/>
</dbReference>
<feature type="domain" description="GIY-YIG" evidence="2">
    <location>
        <begin position="220"/>
        <end position="309"/>
    </location>
</feature>
<dbReference type="Proteomes" id="UP000252770">
    <property type="component" value="Unassembled WGS sequence"/>
</dbReference>
<dbReference type="InterPro" id="IPR006054">
    <property type="entry name" value="DnaQ"/>
</dbReference>
<dbReference type="AlphaFoldDB" id="A0A367YRS8"/>
<dbReference type="SUPFAM" id="SSF82771">
    <property type="entry name" value="GIY-YIG endonuclease"/>
    <property type="match status" value="1"/>
</dbReference>
<dbReference type="NCBIfam" id="TIGR00573">
    <property type="entry name" value="dnaq"/>
    <property type="match status" value="1"/>
</dbReference>
<dbReference type="Gene3D" id="3.40.1440.10">
    <property type="entry name" value="GIY-YIG endonuclease"/>
    <property type="match status" value="1"/>
</dbReference>
<proteinExistence type="predicted"/>
<dbReference type="PANTHER" id="PTHR30562">
    <property type="entry name" value="UVRC/OXIDOREDUCTASE"/>
    <property type="match status" value="1"/>
</dbReference>
<dbReference type="InterPro" id="IPR047296">
    <property type="entry name" value="GIY-YIG_UvrC_Cho"/>
</dbReference>
<dbReference type="SMART" id="SM00465">
    <property type="entry name" value="GIYc"/>
    <property type="match status" value="1"/>
</dbReference>
<dbReference type="PANTHER" id="PTHR30562:SF1">
    <property type="entry name" value="UVRABC SYSTEM PROTEIN C"/>
    <property type="match status" value="1"/>
</dbReference>
<gene>
    <name evidence="3" type="ORF">DT076_14875</name>
</gene>
<comment type="caution">
    <text evidence="3">The sequence shown here is derived from an EMBL/GenBank/DDBJ whole genome shotgun (WGS) entry which is preliminary data.</text>
</comment>
<dbReference type="GO" id="GO:0004527">
    <property type="term" value="F:exonuclease activity"/>
    <property type="evidence" value="ECO:0007669"/>
    <property type="project" value="UniProtKB-KW"/>
</dbReference>
<dbReference type="GO" id="GO:0003887">
    <property type="term" value="F:DNA-directed DNA polymerase activity"/>
    <property type="evidence" value="ECO:0007669"/>
    <property type="project" value="InterPro"/>
</dbReference>
<dbReference type="SMART" id="SM00479">
    <property type="entry name" value="EXOIII"/>
    <property type="match status" value="1"/>
</dbReference>
<dbReference type="InterPro" id="IPR050066">
    <property type="entry name" value="UvrABC_protein_C"/>
</dbReference>
<evidence type="ECO:0000313" key="4">
    <source>
        <dbReference type="Proteomes" id="UP000252770"/>
    </source>
</evidence>
<dbReference type="InterPro" id="IPR036397">
    <property type="entry name" value="RNaseH_sf"/>
</dbReference>
<name>A0A367YRS8_9ACTN</name>
<dbReference type="NCBIfam" id="NF005907">
    <property type="entry name" value="PRK07883.1-5"/>
    <property type="match status" value="1"/>
</dbReference>
<dbReference type="Gene3D" id="3.30.420.10">
    <property type="entry name" value="Ribonuclease H-like superfamily/Ribonuclease H"/>
    <property type="match status" value="1"/>
</dbReference>
<accession>A0A367YRS8</accession>
<dbReference type="InterPro" id="IPR013520">
    <property type="entry name" value="Ribonucl_H"/>
</dbReference>
<dbReference type="RefSeq" id="WP_114127498.1">
    <property type="nucleotide sequence ID" value="NZ_QOUI01000010.1"/>
</dbReference>
<dbReference type="Pfam" id="PF00929">
    <property type="entry name" value="RNase_T"/>
    <property type="match status" value="1"/>
</dbReference>
<sequence>MSAPVLQPSFADLGTPLSEVDFVVVDLETTGSTEDCSITEVGAVRVRGGEVLGEFQTLVRPDQPIPALVAVLTGITNRMVATAPPLAAVLPSFLQFAAGATWVAHNASFDVGFLRRACERLDHPWPAPRVFDTVALSRSILLRDEVANHKLQTLARHFASPTTPNHRALTDARATVDVLHGLLERVGNLGVHTVEDLVELTRRVSPQRRAKRVWATDVPRGPGVYLFHTDGAPGDGRPARDGREVLYVGTSVNLRSRVRSYFTAAERRPRMEEMIRVATGVETISCSTALQAEMLELRLIAAHRPRYNRRSKHPERQLWLKVTVEAFPRLSVVRQRQDDEATYLGPFRGRAEAELALLCLQDVHPLRRCTGRIRLRQDGSACALAGMGRCCSPCDGSVDREAYAEVVDDVRASMGTDLRAVLSGTARRLARLAEQQRFEEAAVVRSRAEALQRAVRRQQRVESLRRCRQVVAARRTEAGWEINVLRWGRLAAAALAVPGEVPQAVARSAVAVAETVRTPTAAQPASLTEEVERLADWMEQPGVRLIEMDGDWSWPLHMAPTDLSPRIAP</sequence>
<evidence type="ECO:0000256" key="1">
    <source>
        <dbReference type="ARBA" id="ARBA00022839"/>
    </source>
</evidence>
<dbReference type="InterPro" id="IPR035901">
    <property type="entry name" value="GIY-YIG_endonuc_sf"/>
</dbReference>
<evidence type="ECO:0000259" key="2">
    <source>
        <dbReference type="PROSITE" id="PS50164"/>
    </source>
</evidence>
<dbReference type="InterPro" id="IPR012337">
    <property type="entry name" value="RNaseH-like_sf"/>
</dbReference>
<dbReference type="SUPFAM" id="SSF53098">
    <property type="entry name" value="Ribonuclease H-like"/>
    <property type="match status" value="1"/>
</dbReference>
<keyword evidence="1" id="KW-0540">Nuclease</keyword>
<dbReference type="PROSITE" id="PS50164">
    <property type="entry name" value="GIY_YIG"/>
    <property type="match status" value="1"/>
</dbReference>
<dbReference type="GO" id="GO:0009380">
    <property type="term" value="C:excinuclease repair complex"/>
    <property type="evidence" value="ECO:0007669"/>
    <property type="project" value="TreeGrafter"/>
</dbReference>
<dbReference type="CDD" id="cd10434">
    <property type="entry name" value="GIY-YIG_UvrC_Cho"/>
    <property type="match status" value="1"/>
</dbReference>
<dbReference type="NCBIfam" id="NF005905">
    <property type="entry name" value="PRK07883.1-3"/>
    <property type="match status" value="1"/>
</dbReference>
<keyword evidence="4" id="KW-1185">Reference proteome</keyword>
<evidence type="ECO:0000313" key="3">
    <source>
        <dbReference type="EMBL" id="RCK68528.1"/>
    </source>
</evidence>
<dbReference type="FunFam" id="3.30.420.10:FF:000045">
    <property type="entry name" value="3'-5' exonuclease DinG"/>
    <property type="match status" value="1"/>
</dbReference>
<dbReference type="InterPro" id="IPR000305">
    <property type="entry name" value="GIY-YIG_endonuc"/>
</dbReference>
<keyword evidence="1" id="KW-0269">Exonuclease</keyword>
<dbReference type="GO" id="GO:0003677">
    <property type="term" value="F:DNA binding"/>
    <property type="evidence" value="ECO:0007669"/>
    <property type="project" value="InterPro"/>
</dbReference>
<organism evidence="3 4">
    <name type="scientific">Desertihabitans brevis</name>
    <dbReference type="NCBI Taxonomy" id="2268447"/>
    <lineage>
        <taxon>Bacteria</taxon>
        <taxon>Bacillati</taxon>
        <taxon>Actinomycetota</taxon>
        <taxon>Actinomycetes</taxon>
        <taxon>Propionibacteriales</taxon>
        <taxon>Propionibacteriaceae</taxon>
        <taxon>Desertihabitans</taxon>
    </lineage>
</organism>
<dbReference type="GO" id="GO:0006260">
    <property type="term" value="P:DNA replication"/>
    <property type="evidence" value="ECO:0007669"/>
    <property type="project" value="InterPro"/>
</dbReference>
<dbReference type="GO" id="GO:0006289">
    <property type="term" value="P:nucleotide-excision repair"/>
    <property type="evidence" value="ECO:0007669"/>
    <property type="project" value="InterPro"/>
</dbReference>
<dbReference type="EMBL" id="QOUI01000010">
    <property type="protein sequence ID" value="RCK68528.1"/>
    <property type="molecule type" value="Genomic_DNA"/>
</dbReference>
<protein>
    <submittedName>
        <fullName evidence="3">DEDD exnuclease domain-containing protein</fullName>
    </submittedName>
</protein>